<dbReference type="PANTHER" id="PTHR20905:SF1">
    <property type="entry name" value="AT07410P-RELATED"/>
    <property type="match status" value="1"/>
</dbReference>
<comment type="pathway">
    <text evidence="3">Aromatic compound metabolism; melatonin biosynthesis; melatonin from serotonin: step 1/2.</text>
</comment>
<evidence type="ECO:0000256" key="9">
    <source>
        <dbReference type="ARBA" id="ARBA00051711"/>
    </source>
</evidence>
<evidence type="ECO:0000313" key="15">
    <source>
        <dbReference type="EMBL" id="BFG02946.1"/>
    </source>
</evidence>
<comment type="catalytic activity">
    <reaction evidence="9">
        <text>dopamine + acetyl-CoA = N-acetyldopamine + CoA + H(+)</text>
        <dbReference type="Rhea" id="RHEA:51388"/>
        <dbReference type="ChEBI" id="CHEBI:15378"/>
        <dbReference type="ChEBI" id="CHEBI:57287"/>
        <dbReference type="ChEBI" id="CHEBI:57288"/>
        <dbReference type="ChEBI" id="CHEBI:59905"/>
        <dbReference type="ChEBI" id="CHEBI:125678"/>
    </reaction>
    <physiologicalReaction direction="left-to-right" evidence="9">
        <dbReference type="Rhea" id="RHEA:51389"/>
    </physiologicalReaction>
</comment>
<dbReference type="CDD" id="cd04301">
    <property type="entry name" value="NAT_SF"/>
    <property type="match status" value="1"/>
</dbReference>
<comment type="catalytic activity">
    <reaction evidence="11">
        <text>serotonin + hexadecanoyl-CoA = N-hexadecanoyl-serotonin + CoA + H(+)</text>
        <dbReference type="Rhea" id="RHEA:51384"/>
        <dbReference type="ChEBI" id="CHEBI:15378"/>
        <dbReference type="ChEBI" id="CHEBI:57287"/>
        <dbReference type="ChEBI" id="CHEBI:57379"/>
        <dbReference type="ChEBI" id="CHEBI:134059"/>
        <dbReference type="ChEBI" id="CHEBI:350546"/>
    </reaction>
    <physiologicalReaction direction="left-to-right" evidence="11">
        <dbReference type="Rhea" id="RHEA:51385"/>
    </physiologicalReaction>
</comment>
<comment type="similarity">
    <text evidence="4">Belongs to the acetyltransferase family. AANAT subfamily.</text>
</comment>
<dbReference type="Pfam" id="PF00583">
    <property type="entry name" value="Acetyltransf_1"/>
    <property type="match status" value="1"/>
</dbReference>
<protein>
    <recommendedName>
        <fullName evidence="5">aralkylamine N-acetyltransferase</fullName>
        <ecNumber evidence="5">2.3.1.87</ecNumber>
    </recommendedName>
</protein>
<evidence type="ECO:0000256" key="1">
    <source>
        <dbReference type="ARBA" id="ARBA00022679"/>
    </source>
</evidence>
<dbReference type="AlphaFoldDB" id="A0AAU9G5A0"/>
<gene>
    <name evidence="15" type="ORF">DMAD_02314</name>
</gene>
<comment type="catalytic activity">
    <reaction evidence="12">
        <text>dopamine + hexadecanoyl-CoA = N-hexadecanoyl-dopamine + CoA + H(+)</text>
        <dbReference type="Rhea" id="RHEA:51376"/>
        <dbReference type="ChEBI" id="CHEBI:15378"/>
        <dbReference type="ChEBI" id="CHEBI:57287"/>
        <dbReference type="ChEBI" id="CHEBI:57379"/>
        <dbReference type="ChEBI" id="CHEBI:59905"/>
        <dbReference type="ChEBI" id="CHEBI:134058"/>
    </reaction>
    <physiologicalReaction direction="left-to-right" evidence="12">
        <dbReference type="Rhea" id="RHEA:51377"/>
    </physiologicalReaction>
</comment>
<evidence type="ECO:0000256" key="3">
    <source>
        <dbReference type="ARBA" id="ARBA00037926"/>
    </source>
</evidence>
<accession>A0AAU9G5A0</accession>
<comment type="catalytic activity">
    <reaction evidence="6">
        <text>dopamine + (9Z)-octadecenoyl-CoA = N-(9Z-octadecanoyl)-dopamine + CoA + H(+)</text>
        <dbReference type="Rhea" id="RHEA:51380"/>
        <dbReference type="ChEBI" id="CHEBI:15378"/>
        <dbReference type="ChEBI" id="CHEBI:31883"/>
        <dbReference type="ChEBI" id="CHEBI:57287"/>
        <dbReference type="ChEBI" id="CHEBI:57387"/>
        <dbReference type="ChEBI" id="CHEBI:59905"/>
    </reaction>
    <physiologicalReaction direction="left-to-right" evidence="6">
        <dbReference type="Rhea" id="RHEA:51381"/>
    </physiologicalReaction>
</comment>
<dbReference type="SUPFAM" id="SSF55729">
    <property type="entry name" value="Acyl-CoA N-acyltransferases (Nat)"/>
    <property type="match status" value="1"/>
</dbReference>
<evidence type="ECO:0000256" key="5">
    <source>
        <dbReference type="ARBA" id="ARBA00039114"/>
    </source>
</evidence>
<dbReference type="PANTHER" id="PTHR20905">
    <property type="entry name" value="N-ACETYLTRANSFERASE-RELATED"/>
    <property type="match status" value="1"/>
</dbReference>
<keyword evidence="2" id="KW-0012">Acyltransferase</keyword>
<dbReference type="PROSITE" id="PS51186">
    <property type="entry name" value="GNAT"/>
    <property type="match status" value="1"/>
</dbReference>
<dbReference type="EC" id="2.3.1.87" evidence="5"/>
<evidence type="ECO:0000256" key="6">
    <source>
        <dbReference type="ARBA" id="ARBA00050189"/>
    </source>
</evidence>
<evidence type="ECO:0000256" key="2">
    <source>
        <dbReference type="ARBA" id="ARBA00023315"/>
    </source>
</evidence>
<evidence type="ECO:0000256" key="4">
    <source>
        <dbReference type="ARBA" id="ARBA00038182"/>
    </source>
</evidence>
<evidence type="ECO:0000256" key="13">
    <source>
        <dbReference type="ARBA" id="ARBA00052491"/>
    </source>
</evidence>
<comment type="catalytic activity">
    <reaction evidence="10">
        <text>serotonin + (9Z)-octadecenoyl-CoA = N-(9Z-octadecenoyl)-serotonin + CoA + H(+)</text>
        <dbReference type="Rhea" id="RHEA:51392"/>
        <dbReference type="ChEBI" id="CHEBI:15378"/>
        <dbReference type="ChEBI" id="CHEBI:57287"/>
        <dbReference type="ChEBI" id="CHEBI:57387"/>
        <dbReference type="ChEBI" id="CHEBI:134064"/>
        <dbReference type="ChEBI" id="CHEBI:350546"/>
    </reaction>
    <physiologicalReaction direction="left-to-right" evidence="10">
        <dbReference type="Rhea" id="RHEA:51393"/>
    </physiologicalReaction>
</comment>
<name>A0AAU9G5A0_DROMD</name>
<evidence type="ECO:0000259" key="14">
    <source>
        <dbReference type="PROSITE" id="PS51186"/>
    </source>
</evidence>
<reference evidence="15 16" key="1">
    <citation type="submission" date="2024-02" db="EMBL/GenBank/DDBJ databases">
        <title>A chromosome-level genome assembly of Drosophila madeirensis, a fruit fly species endemic to Madeira island.</title>
        <authorList>
            <person name="Tomihara K."/>
            <person name="Llopart A."/>
            <person name="Yamamoto D."/>
        </authorList>
    </citation>
    <scope>NUCLEOTIDE SEQUENCE [LARGE SCALE GENOMIC DNA]</scope>
    <source>
        <strain evidence="15 16">RF1</strain>
    </source>
</reference>
<dbReference type="InterPro" id="IPR000182">
    <property type="entry name" value="GNAT_dom"/>
</dbReference>
<keyword evidence="1" id="KW-0808">Transferase</keyword>
<comment type="catalytic activity">
    <reaction evidence="7">
        <text>serotonin + octadecanoyl-CoA = N-octadecanoyl-serotonin + CoA + H(+)</text>
        <dbReference type="Rhea" id="RHEA:51400"/>
        <dbReference type="ChEBI" id="CHEBI:15378"/>
        <dbReference type="ChEBI" id="CHEBI:57287"/>
        <dbReference type="ChEBI" id="CHEBI:57394"/>
        <dbReference type="ChEBI" id="CHEBI:134065"/>
        <dbReference type="ChEBI" id="CHEBI:350546"/>
    </reaction>
    <physiologicalReaction direction="left-to-right" evidence="7">
        <dbReference type="Rhea" id="RHEA:51401"/>
    </physiologicalReaction>
</comment>
<comment type="catalytic activity">
    <reaction evidence="13">
        <text>serotonin + acetyl-CoA = N-acetylserotonin + CoA + H(+)</text>
        <dbReference type="Rhea" id="RHEA:25217"/>
        <dbReference type="ChEBI" id="CHEBI:15378"/>
        <dbReference type="ChEBI" id="CHEBI:17697"/>
        <dbReference type="ChEBI" id="CHEBI:57287"/>
        <dbReference type="ChEBI" id="CHEBI:57288"/>
        <dbReference type="ChEBI" id="CHEBI:350546"/>
        <dbReference type="EC" id="2.3.1.87"/>
    </reaction>
    <physiologicalReaction direction="left-to-right" evidence="13">
        <dbReference type="Rhea" id="RHEA:25218"/>
    </physiologicalReaction>
</comment>
<keyword evidence="16" id="KW-1185">Reference proteome</keyword>
<dbReference type="GO" id="GO:0004059">
    <property type="term" value="F:aralkylamine N-acetyltransferase activity"/>
    <property type="evidence" value="ECO:0007669"/>
    <property type="project" value="UniProtKB-EC"/>
</dbReference>
<evidence type="ECO:0000256" key="12">
    <source>
        <dbReference type="ARBA" id="ARBA00052335"/>
    </source>
</evidence>
<dbReference type="FunFam" id="3.40.630.30:FF:000046">
    <property type="entry name" value="Dopamine N-acetyltransferase"/>
    <property type="match status" value="1"/>
</dbReference>
<evidence type="ECO:0000256" key="10">
    <source>
        <dbReference type="ARBA" id="ARBA00051823"/>
    </source>
</evidence>
<evidence type="ECO:0000256" key="8">
    <source>
        <dbReference type="ARBA" id="ARBA00051284"/>
    </source>
</evidence>
<dbReference type="Proteomes" id="UP001500889">
    <property type="component" value="Chromosome A"/>
</dbReference>
<evidence type="ECO:0000256" key="11">
    <source>
        <dbReference type="ARBA" id="ARBA00052178"/>
    </source>
</evidence>
<proteinExistence type="inferred from homology"/>
<evidence type="ECO:0000313" key="16">
    <source>
        <dbReference type="Proteomes" id="UP001500889"/>
    </source>
</evidence>
<dbReference type="EMBL" id="AP029266">
    <property type="protein sequence ID" value="BFG02946.1"/>
    <property type="molecule type" value="Genomic_DNA"/>
</dbReference>
<organism evidence="15 16">
    <name type="scientific">Drosophila madeirensis</name>
    <name type="common">Fruit fly</name>
    <dbReference type="NCBI Taxonomy" id="30013"/>
    <lineage>
        <taxon>Eukaryota</taxon>
        <taxon>Metazoa</taxon>
        <taxon>Ecdysozoa</taxon>
        <taxon>Arthropoda</taxon>
        <taxon>Hexapoda</taxon>
        <taxon>Insecta</taxon>
        <taxon>Pterygota</taxon>
        <taxon>Neoptera</taxon>
        <taxon>Endopterygota</taxon>
        <taxon>Diptera</taxon>
        <taxon>Brachycera</taxon>
        <taxon>Muscomorpha</taxon>
        <taxon>Ephydroidea</taxon>
        <taxon>Drosophilidae</taxon>
        <taxon>Drosophila</taxon>
        <taxon>Sophophora</taxon>
    </lineage>
</organism>
<feature type="domain" description="N-acetyltransferase" evidence="14">
    <location>
        <begin position="7"/>
        <end position="204"/>
    </location>
</feature>
<dbReference type="Gene3D" id="3.40.630.30">
    <property type="match status" value="1"/>
</dbReference>
<dbReference type="InterPro" id="IPR016181">
    <property type="entry name" value="Acyl_CoA_acyltransferase"/>
</dbReference>
<evidence type="ECO:0000256" key="7">
    <source>
        <dbReference type="ARBA" id="ARBA00050849"/>
    </source>
</evidence>
<comment type="catalytic activity">
    <reaction evidence="8">
        <text>serotonin + (5Z,8Z,11Z,14Z)-eicosatetraenoyl-CoA = N-[(5Z,8Z,11Z,14Z)-eicosatetraenoyl]-serotonin + CoA + H(+)</text>
        <dbReference type="Rhea" id="RHEA:51396"/>
        <dbReference type="ChEBI" id="CHEBI:15378"/>
        <dbReference type="ChEBI" id="CHEBI:57287"/>
        <dbReference type="ChEBI" id="CHEBI:57368"/>
        <dbReference type="ChEBI" id="CHEBI:132255"/>
        <dbReference type="ChEBI" id="CHEBI:350546"/>
    </reaction>
    <physiologicalReaction direction="left-to-right" evidence="8">
        <dbReference type="Rhea" id="RHEA:51397"/>
    </physiologicalReaction>
</comment>
<sequence>MRVSDDIEVRVVGSGDGPAMMQFLLEHYYREEPLTVGCSPPEPDEADKEFLLSNIQHGACLIALQGGTRIVGALVAGPKDAHEADHLTEEVAKHAGTKWGRILSLLTRIERETNVCQRYGIPSAMHVHAVGIDPTLRRQGVATLLVKAVEDVARSQGHRLLVGDCSSSYSARLLERLGYKLIHTIRYDEFLDESGQQIIRPPAPHDCIQTFVTLL</sequence>